<evidence type="ECO:0000313" key="8">
    <source>
        <dbReference type="Proteomes" id="UP000834106"/>
    </source>
</evidence>
<keyword evidence="8" id="KW-1185">Reference proteome</keyword>
<name>A0AAD1ZHW7_9LAMI</name>
<dbReference type="PANTHER" id="PTHR31448:SF9">
    <property type="entry name" value="MYOSIN-BINDING PROTEIN 6-RELATED"/>
    <property type="match status" value="1"/>
</dbReference>
<proteinExistence type="predicted"/>
<reference evidence="7" key="1">
    <citation type="submission" date="2023-05" db="EMBL/GenBank/DDBJ databases">
        <authorList>
            <person name="Huff M."/>
        </authorList>
    </citation>
    <scope>NUCLEOTIDE SEQUENCE</scope>
</reference>
<dbReference type="AlphaFoldDB" id="A0AAD1ZHW7"/>
<protein>
    <recommendedName>
        <fullName evidence="6">GTD-binding domain-containing protein</fullName>
    </recommendedName>
</protein>
<evidence type="ECO:0000256" key="4">
    <source>
        <dbReference type="ARBA" id="ARBA00023136"/>
    </source>
</evidence>
<dbReference type="GO" id="GO:0080115">
    <property type="term" value="F:myosin XI tail binding"/>
    <property type="evidence" value="ECO:0007669"/>
    <property type="project" value="UniProtKB-ARBA"/>
</dbReference>
<dbReference type="InterPro" id="IPR039306">
    <property type="entry name" value="MYOB"/>
</dbReference>
<feature type="region of interest" description="Disordered" evidence="5">
    <location>
        <begin position="122"/>
        <end position="144"/>
    </location>
</feature>
<dbReference type="GO" id="GO:0016020">
    <property type="term" value="C:membrane"/>
    <property type="evidence" value="ECO:0007669"/>
    <property type="project" value="UniProtKB-SubCell"/>
</dbReference>
<keyword evidence="4" id="KW-0472">Membrane</keyword>
<evidence type="ECO:0000259" key="6">
    <source>
        <dbReference type="Pfam" id="PF04576"/>
    </source>
</evidence>
<evidence type="ECO:0000256" key="1">
    <source>
        <dbReference type="ARBA" id="ARBA00004167"/>
    </source>
</evidence>
<dbReference type="EMBL" id="OU503044">
    <property type="protein sequence ID" value="CAI9767317.1"/>
    <property type="molecule type" value="Genomic_DNA"/>
</dbReference>
<sequence length="337" mass="37864">MCEGCLLSFAIEKVSYDCGKYKSLVGILHKDIDCFVEDFDSKNHMKLAKNQDNWEKVKENGSIVSKCSCWGEPLKTRTFSSLSMKAAAPSPQVPLLASRNEEGRNVELPNIKYMELKFDSNNESEVQKDENVSNEAQSSHRWDNRGTRKLSIDDARALNGADGDSILHCYKRQVRLDHESLMALYMELGEERSAYADASNNAMAMITRLQAKKSEEDVKLLKSELETYREKYGPNKEEDGGNPNDLLLDFEGERSHLLALSTDLERIIYSSSDEGSESSEVDNVKHDAAARGGNENKVTLKREVSLIRDRLRAIETDSDFLKHAAMTLHQGVEVTGS</sequence>
<keyword evidence="3" id="KW-1133">Transmembrane helix</keyword>
<gene>
    <name evidence="7" type="ORF">FPE_LOCUS14747</name>
</gene>
<feature type="domain" description="GTD-binding" evidence="6">
    <location>
        <begin position="171"/>
        <end position="218"/>
    </location>
</feature>
<keyword evidence="2" id="KW-0812">Transmembrane</keyword>
<dbReference type="InterPro" id="IPR007656">
    <property type="entry name" value="GTD-bd"/>
</dbReference>
<feature type="compositionally biased region" description="Basic and acidic residues" evidence="5">
    <location>
        <begin position="122"/>
        <end position="131"/>
    </location>
</feature>
<organism evidence="7 8">
    <name type="scientific">Fraxinus pennsylvanica</name>
    <dbReference type="NCBI Taxonomy" id="56036"/>
    <lineage>
        <taxon>Eukaryota</taxon>
        <taxon>Viridiplantae</taxon>
        <taxon>Streptophyta</taxon>
        <taxon>Embryophyta</taxon>
        <taxon>Tracheophyta</taxon>
        <taxon>Spermatophyta</taxon>
        <taxon>Magnoliopsida</taxon>
        <taxon>eudicotyledons</taxon>
        <taxon>Gunneridae</taxon>
        <taxon>Pentapetalae</taxon>
        <taxon>asterids</taxon>
        <taxon>lamiids</taxon>
        <taxon>Lamiales</taxon>
        <taxon>Oleaceae</taxon>
        <taxon>Oleeae</taxon>
        <taxon>Fraxinus</taxon>
    </lineage>
</organism>
<comment type="subcellular location">
    <subcellularLocation>
        <location evidence="1">Membrane</location>
        <topology evidence="1">Single-pass membrane protein</topology>
    </subcellularLocation>
</comment>
<dbReference type="PANTHER" id="PTHR31448">
    <property type="entry name" value="MYOSIN-BINDING PROTEIN 2"/>
    <property type="match status" value="1"/>
</dbReference>
<dbReference type="Proteomes" id="UP000834106">
    <property type="component" value="Chromosome 9"/>
</dbReference>
<evidence type="ECO:0000256" key="3">
    <source>
        <dbReference type="ARBA" id="ARBA00022989"/>
    </source>
</evidence>
<accession>A0AAD1ZHW7</accession>
<evidence type="ECO:0000256" key="2">
    <source>
        <dbReference type="ARBA" id="ARBA00022692"/>
    </source>
</evidence>
<dbReference type="Pfam" id="PF04576">
    <property type="entry name" value="Zein-binding"/>
    <property type="match status" value="1"/>
</dbReference>
<evidence type="ECO:0000256" key="5">
    <source>
        <dbReference type="SAM" id="MobiDB-lite"/>
    </source>
</evidence>
<evidence type="ECO:0000313" key="7">
    <source>
        <dbReference type="EMBL" id="CAI9767317.1"/>
    </source>
</evidence>